<protein>
    <submittedName>
        <fullName evidence="1">Uncharacterized protein</fullName>
    </submittedName>
</protein>
<organism evidence="1 2">
    <name type="scientific">Datura stramonium</name>
    <name type="common">Jimsonweed</name>
    <name type="synonym">Common thornapple</name>
    <dbReference type="NCBI Taxonomy" id="4076"/>
    <lineage>
        <taxon>Eukaryota</taxon>
        <taxon>Viridiplantae</taxon>
        <taxon>Streptophyta</taxon>
        <taxon>Embryophyta</taxon>
        <taxon>Tracheophyta</taxon>
        <taxon>Spermatophyta</taxon>
        <taxon>Magnoliopsida</taxon>
        <taxon>eudicotyledons</taxon>
        <taxon>Gunneridae</taxon>
        <taxon>Pentapetalae</taxon>
        <taxon>asterids</taxon>
        <taxon>lamiids</taxon>
        <taxon>Solanales</taxon>
        <taxon>Solanaceae</taxon>
        <taxon>Solanoideae</taxon>
        <taxon>Datureae</taxon>
        <taxon>Datura</taxon>
    </lineage>
</organism>
<reference evidence="1 2" key="1">
    <citation type="journal article" date="2021" name="BMC Genomics">
        <title>Datura genome reveals duplications of psychoactive alkaloid biosynthetic genes and high mutation rate following tissue culture.</title>
        <authorList>
            <person name="Rajewski A."/>
            <person name="Carter-House D."/>
            <person name="Stajich J."/>
            <person name="Litt A."/>
        </authorList>
    </citation>
    <scope>NUCLEOTIDE SEQUENCE [LARGE SCALE GENOMIC DNA]</scope>
    <source>
        <strain evidence="1">AR-01</strain>
    </source>
</reference>
<dbReference type="Proteomes" id="UP000823775">
    <property type="component" value="Unassembled WGS sequence"/>
</dbReference>
<keyword evidence="2" id="KW-1185">Reference proteome</keyword>
<accession>A0ABS8S9R0</accession>
<evidence type="ECO:0000313" key="2">
    <source>
        <dbReference type="Proteomes" id="UP000823775"/>
    </source>
</evidence>
<name>A0ABS8S9R0_DATST</name>
<gene>
    <name evidence="1" type="ORF">HAX54_028691</name>
</gene>
<comment type="caution">
    <text evidence="1">The sequence shown here is derived from an EMBL/GenBank/DDBJ whole genome shotgun (WGS) entry which is preliminary data.</text>
</comment>
<dbReference type="PROSITE" id="PS51257">
    <property type="entry name" value="PROKAR_LIPOPROTEIN"/>
    <property type="match status" value="1"/>
</dbReference>
<evidence type="ECO:0000313" key="1">
    <source>
        <dbReference type="EMBL" id="MCD7455570.1"/>
    </source>
</evidence>
<dbReference type="EMBL" id="JACEIK010000353">
    <property type="protein sequence ID" value="MCD7455570.1"/>
    <property type="molecule type" value="Genomic_DNA"/>
</dbReference>
<proteinExistence type="predicted"/>
<sequence length="78" mass="8607">MSQKFGQSLVSSFGSGLGTTGCHMSLTGIVKDRAEAGRRIKEQNALNIEDGHESKIISFFPKMLHVEVFMVKIILLKL</sequence>